<comment type="caution">
    <text evidence="3">The sequence shown here is derived from an EMBL/GenBank/DDBJ whole genome shotgun (WGS) entry which is preliminary data.</text>
</comment>
<dbReference type="Proteomes" id="UP000236654">
    <property type="component" value="Unassembled WGS sequence"/>
</dbReference>
<dbReference type="InterPro" id="IPR019734">
    <property type="entry name" value="TPR_rpt"/>
</dbReference>
<dbReference type="InterPro" id="IPR011042">
    <property type="entry name" value="6-blade_b-propeller_TolB-like"/>
</dbReference>
<organism evidence="3 4">
    <name type="scientific">Brumimicrobium salinarum</name>
    <dbReference type="NCBI Taxonomy" id="2058658"/>
    <lineage>
        <taxon>Bacteria</taxon>
        <taxon>Pseudomonadati</taxon>
        <taxon>Bacteroidota</taxon>
        <taxon>Flavobacteriia</taxon>
        <taxon>Flavobacteriales</taxon>
        <taxon>Crocinitomicaceae</taxon>
        <taxon>Brumimicrobium</taxon>
    </lineage>
</organism>
<reference evidence="3 4" key="1">
    <citation type="submission" date="2017-12" db="EMBL/GenBank/DDBJ databases">
        <title>The draft genome sequence of Brumimicrobium saltpan LHR20.</title>
        <authorList>
            <person name="Do Z.-J."/>
            <person name="Luo H.-R."/>
        </authorList>
    </citation>
    <scope>NUCLEOTIDE SEQUENCE [LARGE SCALE GENOMIC DNA]</scope>
    <source>
        <strain evidence="3 4">LHR20</strain>
    </source>
</reference>
<dbReference type="InterPro" id="IPR011990">
    <property type="entry name" value="TPR-like_helical_dom_sf"/>
</dbReference>
<accession>A0A2I0R1C7</accession>
<dbReference type="EMBL" id="PJNI01000010">
    <property type="protein sequence ID" value="PKR80384.1"/>
    <property type="molecule type" value="Genomic_DNA"/>
</dbReference>
<evidence type="ECO:0000313" key="4">
    <source>
        <dbReference type="Proteomes" id="UP000236654"/>
    </source>
</evidence>
<evidence type="ECO:0000256" key="2">
    <source>
        <dbReference type="SAM" id="SignalP"/>
    </source>
</evidence>
<feature type="chain" id="PRO_5014112524" evidence="2">
    <location>
        <begin position="21"/>
        <end position="720"/>
    </location>
</feature>
<dbReference type="SUPFAM" id="SSF82171">
    <property type="entry name" value="DPP6 N-terminal domain-like"/>
    <property type="match status" value="1"/>
</dbReference>
<dbReference type="SUPFAM" id="SSF48452">
    <property type="entry name" value="TPR-like"/>
    <property type="match status" value="1"/>
</dbReference>
<sequence>MKTIINTIIILVLSVTTVNAQMTDEQLQSFIKSANKKELVQKNTFLMLEGYYQQSIVIAEELLKQENDNANFNYRMGFAVFNSTSDFQKAIPYFEKAKQKTDVNTDVMSAKETSAPLEVFHYLGRSYHLTNKLEKAKELYQQYLDSDSKDDEMKARTALMLKQCKNAETFFETPRKYEIINLGEGINTEYPDYAPIISLDGSVLYFTSRRLRKDGSNKHIKEPVNNLYNEDVYRSIRKDIDKWEEPEVMEFSLPERNEATVAVSADERSFYIYKDDAGNGDIFETQYKDQQFENLKPIELNGVNTDAWEPHITSSADGRYKYFSSDREGGFGGRDIYRITKLPNGEWSQPMNLGPTINTPYDEDSPFISIDNKTLYFSHNGEKSIGGFDVFVSVLNPEDQSWSDPINLGVPLNSTGDDIYYTTTADGLTGYYTSFRPDGYGEKDIYEVRNDYLGIENATVLVGNVIASNGEKLPEDISFTINCLNCGIASSRDINLRPSDGGFFVTLQKCKEYEMIFHNEDGNNQFHRETFKTDCENGFDKTEKSIVINLDNMTVEKNKEDEPKEELPFVYAPLEIKHYFGYNNNKLDPQKDGLKVMFNEILEQAEKGRKTFEITVNSSASKVPTKTYKNNMNLANLRAENVSKMLQKFIAEHEILKNKITVKINEVGVNGPAYKYGTHLQQERYAPYQYVIIQLQGEKEGKTKVIKSKDKELKNMPSLD</sequence>
<evidence type="ECO:0000313" key="3">
    <source>
        <dbReference type="EMBL" id="PKR80384.1"/>
    </source>
</evidence>
<dbReference type="AlphaFoldDB" id="A0A2I0R1C7"/>
<protein>
    <submittedName>
        <fullName evidence="3">Uncharacterized protein</fullName>
    </submittedName>
</protein>
<feature type="signal peptide" evidence="2">
    <location>
        <begin position="1"/>
        <end position="20"/>
    </location>
</feature>
<proteinExistence type="predicted"/>
<dbReference type="Gene3D" id="1.25.40.10">
    <property type="entry name" value="Tetratricopeptide repeat domain"/>
    <property type="match status" value="1"/>
</dbReference>
<keyword evidence="1" id="KW-0802">TPR repeat</keyword>
<dbReference type="RefSeq" id="WP_101334856.1">
    <property type="nucleotide sequence ID" value="NZ_PJNI01000010.1"/>
</dbReference>
<dbReference type="PROSITE" id="PS50005">
    <property type="entry name" value="TPR"/>
    <property type="match status" value="1"/>
</dbReference>
<gene>
    <name evidence="3" type="ORF">CW751_09940</name>
</gene>
<keyword evidence="4" id="KW-1185">Reference proteome</keyword>
<dbReference type="Gene3D" id="2.120.10.30">
    <property type="entry name" value="TolB, C-terminal domain"/>
    <property type="match status" value="1"/>
</dbReference>
<dbReference type="InterPro" id="IPR011659">
    <property type="entry name" value="WD40"/>
</dbReference>
<evidence type="ECO:0000256" key="1">
    <source>
        <dbReference type="PROSITE-ProRule" id="PRU00339"/>
    </source>
</evidence>
<feature type="repeat" description="TPR" evidence="1">
    <location>
        <begin position="117"/>
        <end position="150"/>
    </location>
</feature>
<name>A0A2I0R1C7_9FLAO</name>
<keyword evidence="2" id="KW-0732">Signal</keyword>
<dbReference type="OrthoDB" id="9809364at2"/>
<dbReference type="Pfam" id="PF07676">
    <property type="entry name" value="PD40"/>
    <property type="match status" value="3"/>
</dbReference>